<evidence type="ECO:0000256" key="8">
    <source>
        <dbReference type="ARBA" id="ARBA00023157"/>
    </source>
</evidence>
<sequence>MIGMARILSNSTYLKISYDDLASSSEHYFNDTYVDVLGSTSMSSGSYRDSLYVVIPVTVIYAAIFLTGIIGNVSTCIVIARNKSMHTATNYYLFSLAVSDLLLLVSGLPAEMYLVWCKYPYIFGEGFCVLRGLASETSTNASVLTIASFTVERYVAICHPFLSQTLSNLSRAIKLILIIWLVALLFALPQALQFGVVRHNEHSDMVMCTVKRIIVSHSFELSTFLFFVIPMCLITFLYVLIGLKLRKSNMTVPGRTESRNCRHYPGRSSRRVLKMLVAVVIAFFICWAPFHVQRLIAIYGTNTEDHITSNGPWMEFLYLLMTYVSGVFYYVSTTINPILYNIMSNKFRIAFMETLSKSFRLAGLPAHNEQRSYSSLSRSQQKIIGAYGSRIAEANGESDIIADSNYTEGSRNSLKESQQQSIHNPENLPISTRVLDATQTNSIRSEHAKNSNDILPKKNNPRLLLLTSGHHKNRSIHRNQEASWIKKTKYKNVHIKMSNIDSSDKKWWRFFKWFPDLKVLRFSRSSTVPEDRVFDENPREELSMTMWNVRNNNKQRFMYVEH</sequence>
<reference evidence="16 17" key="1">
    <citation type="submission" date="2015-09" db="EMBL/GenBank/DDBJ databases">
        <title>Atta colombica WGS genome.</title>
        <authorList>
            <person name="Nygaard S."/>
            <person name="Hu H."/>
            <person name="Boomsma J."/>
            <person name="Zhang G."/>
        </authorList>
    </citation>
    <scope>NUCLEOTIDE SEQUENCE [LARGE SCALE GENOMIC DNA]</scope>
    <source>
        <strain evidence="16">Treedump-2</strain>
        <tissue evidence="16">Whole body</tissue>
    </source>
</reference>
<protein>
    <submittedName>
        <fullName evidence="16">Neuropeptides capa receptor</fullName>
    </submittedName>
</protein>
<evidence type="ECO:0000256" key="7">
    <source>
        <dbReference type="ARBA" id="ARBA00023136"/>
    </source>
</evidence>
<dbReference type="PANTHER" id="PTHR24243">
    <property type="entry name" value="G-PROTEIN COUPLED RECEPTOR"/>
    <property type="match status" value="1"/>
</dbReference>
<keyword evidence="16" id="KW-0527">Neuropeptide</keyword>
<keyword evidence="5 14" id="KW-1133">Transmembrane helix</keyword>
<dbReference type="EMBL" id="KQ976540">
    <property type="protein sequence ID" value="KYM81188.1"/>
    <property type="molecule type" value="Genomic_DNA"/>
</dbReference>
<evidence type="ECO:0000256" key="13">
    <source>
        <dbReference type="SAM" id="MobiDB-lite"/>
    </source>
</evidence>
<dbReference type="CDD" id="cd15134">
    <property type="entry name" value="7tmA_capaR"/>
    <property type="match status" value="1"/>
</dbReference>
<keyword evidence="3" id="KW-1003">Cell membrane</keyword>
<feature type="region of interest" description="Disordered" evidence="13">
    <location>
        <begin position="408"/>
        <end position="429"/>
    </location>
</feature>
<dbReference type="Pfam" id="PF00001">
    <property type="entry name" value="7tm_1"/>
    <property type="match status" value="1"/>
</dbReference>
<keyword evidence="6 12" id="KW-0297">G-protein coupled receptor</keyword>
<evidence type="ECO:0000313" key="16">
    <source>
        <dbReference type="EMBL" id="KYM81188.1"/>
    </source>
</evidence>
<feature type="transmembrane region" description="Helical" evidence="14">
    <location>
        <begin position="51"/>
        <end position="80"/>
    </location>
</feature>
<feature type="domain" description="G-protein coupled receptors family 1 profile" evidence="15">
    <location>
        <begin position="71"/>
        <end position="340"/>
    </location>
</feature>
<evidence type="ECO:0000256" key="11">
    <source>
        <dbReference type="ARBA" id="ARBA00023224"/>
    </source>
</evidence>
<dbReference type="InterPro" id="IPR017452">
    <property type="entry name" value="GPCR_Rhodpsn_7TM"/>
</dbReference>
<feature type="transmembrane region" description="Helical" evidence="14">
    <location>
        <begin position="92"/>
        <end position="116"/>
    </location>
</feature>
<dbReference type="PROSITE" id="PS00237">
    <property type="entry name" value="G_PROTEIN_RECEP_F1_1"/>
    <property type="match status" value="1"/>
</dbReference>
<dbReference type="STRING" id="520822.A0A195B9I0"/>
<accession>A0A195B9I0</accession>
<proteinExistence type="inferred from homology"/>
<dbReference type="Proteomes" id="UP000078540">
    <property type="component" value="Unassembled WGS sequence"/>
</dbReference>
<evidence type="ECO:0000256" key="4">
    <source>
        <dbReference type="ARBA" id="ARBA00022692"/>
    </source>
</evidence>
<dbReference type="OrthoDB" id="5950040at2759"/>
<dbReference type="PANTHER" id="PTHR24243:SF208">
    <property type="entry name" value="PYROKININ-1 RECEPTOR"/>
    <property type="match status" value="1"/>
</dbReference>
<evidence type="ECO:0000313" key="17">
    <source>
        <dbReference type="Proteomes" id="UP000078540"/>
    </source>
</evidence>
<keyword evidence="7 14" id="KW-0472">Membrane</keyword>
<gene>
    <name evidence="16" type="ORF">ALC53_08258</name>
</gene>
<dbReference type="PROSITE" id="PS50262">
    <property type="entry name" value="G_PROTEIN_RECEP_F1_2"/>
    <property type="match status" value="1"/>
</dbReference>
<evidence type="ECO:0000256" key="3">
    <source>
        <dbReference type="ARBA" id="ARBA00022475"/>
    </source>
</evidence>
<dbReference type="GO" id="GO:0005886">
    <property type="term" value="C:plasma membrane"/>
    <property type="evidence" value="ECO:0007669"/>
    <property type="project" value="UniProtKB-SubCell"/>
</dbReference>
<evidence type="ECO:0000256" key="5">
    <source>
        <dbReference type="ARBA" id="ARBA00022989"/>
    </source>
</evidence>
<evidence type="ECO:0000256" key="10">
    <source>
        <dbReference type="ARBA" id="ARBA00023180"/>
    </source>
</evidence>
<dbReference type="Gene3D" id="1.20.1070.10">
    <property type="entry name" value="Rhodopsin 7-helix transmembrane proteins"/>
    <property type="match status" value="1"/>
</dbReference>
<evidence type="ECO:0000256" key="1">
    <source>
        <dbReference type="ARBA" id="ARBA00004651"/>
    </source>
</evidence>
<dbReference type="InterPro" id="IPR005390">
    <property type="entry name" value="NeuromedU_rcpt"/>
</dbReference>
<comment type="similarity">
    <text evidence="2 12">Belongs to the G-protein coupled receptor 1 family.</text>
</comment>
<dbReference type="KEGG" id="acoc:108688548"/>
<keyword evidence="8" id="KW-1015">Disulfide bond</keyword>
<dbReference type="GO" id="GO:0001607">
    <property type="term" value="F:neuromedin U receptor activity"/>
    <property type="evidence" value="ECO:0007669"/>
    <property type="project" value="InterPro"/>
</dbReference>
<keyword evidence="17" id="KW-1185">Reference proteome</keyword>
<evidence type="ECO:0000256" key="12">
    <source>
        <dbReference type="RuleBase" id="RU000688"/>
    </source>
</evidence>
<evidence type="ECO:0000256" key="2">
    <source>
        <dbReference type="ARBA" id="ARBA00010663"/>
    </source>
</evidence>
<evidence type="ECO:0000256" key="9">
    <source>
        <dbReference type="ARBA" id="ARBA00023170"/>
    </source>
</evidence>
<comment type="subcellular location">
    <subcellularLocation>
        <location evidence="1">Cell membrane</location>
        <topology evidence="1">Multi-pass membrane protein</topology>
    </subcellularLocation>
</comment>
<keyword evidence="9 12" id="KW-0675">Receptor</keyword>
<evidence type="ECO:0000256" key="14">
    <source>
        <dbReference type="SAM" id="Phobius"/>
    </source>
</evidence>
<feature type="transmembrane region" description="Helical" evidence="14">
    <location>
        <begin position="316"/>
        <end position="339"/>
    </location>
</feature>
<feature type="compositionally biased region" description="Polar residues" evidence="13">
    <location>
        <begin position="408"/>
        <end position="424"/>
    </location>
</feature>
<dbReference type="AlphaFoldDB" id="A0A195B9I0"/>
<dbReference type="SUPFAM" id="SSF81321">
    <property type="entry name" value="Family A G protein-coupled receptor-like"/>
    <property type="match status" value="1"/>
</dbReference>
<keyword evidence="10" id="KW-0325">Glycoprotein</keyword>
<keyword evidence="4 12" id="KW-0812">Transmembrane</keyword>
<feature type="transmembrane region" description="Helical" evidence="14">
    <location>
        <begin position="221"/>
        <end position="241"/>
    </location>
</feature>
<organism evidence="16 17">
    <name type="scientific">Atta colombica</name>
    <dbReference type="NCBI Taxonomy" id="520822"/>
    <lineage>
        <taxon>Eukaryota</taxon>
        <taxon>Metazoa</taxon>
        <taxon>Ecdysozoa</taxon>
        <taxon>Arthropoda</taxon>
        <taxon>Hexapoda</taxon>
        <taxon>Insecta</taxon>
        <taxon>Pterygota</taxon>
        <taxon>Neoptera</taxon>
        <taxon>Endopterygota</taxon>
        <taxon>Hymenoptera</taxon>
        <taxon>Apocrita</taxon>
        <taxon>Aculeata</taxon>
        <taxon>Formicoidea</taxon>
        <taxon>Formicidae</taxon>
        <taxon>Myrmicinae</taxon>
        <taxon>Atta</taxon>
    </lineage>
</organism>
<feature type="transmembrane region" description="Helical" evidence="14">
    <location>
        <begin position="172"/>
        <end position="192"/>
    </location>
</feature>
<dbReference type="PRINTS" id="PR00237">
    <property type="entry name" value="GPCRRHODOPSN"/>
</dbReference>
<feature type="transmembrane region" description="Helical" evidence="14">
    <location>
        <begin position="272"/>
        <end position="290"/>
    </location>
</feature>
<evidence type="ECO:0000256" key="6">
    <source>
        <dbReference type="ARBA" id="ARBA00023040"/>
    </source>
</evidence>
<evidence type="ECO:0000259" key="15">
    <source>
        <dbReference type="PROSITE" id="PS50262"/>
    </source>
</evidence>
<name>A0A195B9I0_9HYME</name>
<dbReference type="PRINTS" id="PR01565">
    <property type="entry name" value="NEUROMEDINUR"/>
</dbReference>
<dbReference type="InterPro" id="IPR000276">
    <property type="entry name" value="GPCR_Rhodpsn"/>
</dbReference>
<keyword evidence="11 12" id="KW-0807">Transducer</keyword>